<dbReference type="PANTHER" id="PTHR37535:SF2">
    <property type="entry name" value="FINGER DOMAIN PROTEIN, PUTATIVE (AFU_ORTHOLOGUE AFUA_6G09300)-RELATED"/>
    <property type="match status" value="1"/>
</dbReference>
<sequence length="714" mass="82281">MNGPSNIPRRAWQRRNLRRDSVVAGSSSAPKSHKQAWKPQIRGWQRSSGQERGDETDSAFGSSLSSNSESDSEFDGRAPRRMALAARSCRSQKRSNVSSADSDSGSWSDSCSDIDADSGYGSIEQDLDDTADFYDDLLAKFEIEGPTLADHGDNTKKMIQEQEQKWYRFCKHRKVDPTETIKQCNPALFKLYLVWRVRNSRIKKESTVMTYWKVLSLIYSNQTASWMREDVLYDVRNWIHTYLTPTYGLDTTKKEKAGIFVEDLAVLLNHHWIRDEEVFAHERLRVQLAANLILAGATATRPGALIGQLCYEHLEFQLFPPLKGDQRPRVVLKVNLERIKRSGGKSEPREFAFREDDMLLYDPLILIMALSFADNAFLNEFKNSEEIYKLIVPPNSDRIRLRWKGEWLKRPIFRDVELSDGMVQVSLTKALQYRKERHHLIRLGRSIGLAKALEWYDLRRGSGKKLNEELTAEERNKIMGHRQGDSRVYVMYYMSTFIDADCQSICFGSAPQHDLVHLAGRLLRHGDAPTALTDQQKFEVNQDPKLVKYRQKRTRALQQWKWQGYRSREEAEGTDMASRYDHYKKKADCLGKRLKAERLQRAIKDFHDLIHVEEVNRQLNGVKPSSVLVPPTVKYELPERAQVAHLFSKAADSINRDRLHKLRMQLLGIFAIGTSNGNMLPLVVLITTAYKFWTVPKILPATLPVSMPSIYRQQ</sequence>
<evidence type="ECO:0000313" key="2">
    <source>
        <dbReference type="EMBL" id="RYO82759.1"/>
    </source>
</evidence>
<dbReference type="AlphaFoldDB" id="A0A4Q4SXJ9"/>
<evidence type="ECO:0000313" key="3">
    <source>
        <dbReference type="Proteomes" id="UP000293360"/>
    </source>
</evidence>
<reference evidence="2 3" key="1">
    <citation type="submission" date="2018-06" db="EMBL/GenBank/DDBJ databases">
        <title>Complete Genomes of Monosporascus.</title>
        <authorList>
            <person name="Robinson A.J."/>
            <person name="Natvig D.O."/>
        </authorList>
    </citation>
    <scope>NUCLEOTIDE SEQUENCE [LARGE SCALE GENOMIC DNA]</scope>
    <source>
        <strain evidence="2 3">CBS 110550</strain>
    </source>
</reference>
<name>A0A4Q4SXJ9_9PEZI</name>
<proteinExistence type="predicted"/>
<protein>
    <submittedName>
        <fullName evidence="2">Uncharacterized protein</fullName>
    </submittedName>
</protein>
<feature type="compositionally biased region" description="Low complexity" evidence="1">
    <location>
        <begin position="58"/>
        <end position="69"/>
    </location>
</feature>
<feature type="region of interest" description="Disordered" evidence="1">
    <location>
        <begin position="1"/>
        <end position="109"/>
    </location>
</feature>
<gene>
    <name evidence="2" type="ORF">DL764_009563</name>
</gene>
<evidence type="ECO:0000256" key="1">
    <source>
        <dbReference type="SAM" id="MobiDB-lite"/>
    </source>
</evidence>
<keyword evidence="3" id="KW-1185">Reference proteome</keyword>
<dbReference type="Proteomes" id="UP000293360">
    <property type="component" value="Unassembled WGS sequence"/>
</dbReference>
<dbReference type="PANTHER" id="PTHR37535">
    <property type="entry name" value="FLUG DOMAIN PROTEIN"/>
    <property type="match status" value="1"/>
</dbReference>
<feature type="compositionally biased region" description="Low complexity" evidence="1">
    <location>
        <begin position="95"/>
        <end position="109"/>
    </location>
</feature>
<accession>A0A4Q4SXJ9</accession>
<comment type="caution">
    <text evidence="2">The sequence shown here is derived from an EMBL/GenBank/DDBJ whole genome shotgun (WGS) entry which is preliminary data.</text>
</comment>
<organism evidence="2 3">
    <name type="scientific">Monosporascus ibericus</name>
    <dbReference type="NCBI Taxonomy" id="155417"/>
    <lineage>
        <taxon>Eukaryota</taxon>
        <taxon>Fungi</taxon>
        <taxon>Dikarya</taxon>
        <taxon>Ascomycota</taxon>
        <taxon>Pezizomycotina</taxon>
        <taxon>Sordariomycetes</taxon>
        <taxon>Xylariomycetidae</taxon>
        <taxon>Xylariales</taxon>
        <taxon>Xylariales incertae sedis</taxon>
        <taxon>Monosporascus</taxon>
    </lineage>
</organism>
<dbReference type="STRING" id="155417.A0A4Q4SXJ9"/>
<dbReference type="Pfam" id="PF11917">
    <property type="entry name" value="DUF3435"/>
    <property type="match status" value="1"/>
</dbReference>
<dbReference type="OrthoDB" id="4485682at2759"/>
<dbReference type="InterPro" id="IPR021842">
    <property type="entry name" value="DUF3435"/>
</dbReference>
<dbReference type="EMBL" id="QJNU01000927">
    <property type="protein sequence ID" value="RYO82759.1"/>
    <property type="molecule type" value="Genomic_DNA"/>
</dbReference>